<protein>
    <recommendedName>
        <fullName evidence="4">histidine kinase</fullName>
        <ecNumber evidence="4">2.7.13.3</ecNumber>
    </recommendedName>
</protein>
<dbReference type="GO" id="GO:0005886">
    <property type="term" value="C:plasma membrane"/>
    <property type="evidence" value="ECO:0007669"/>
    <property type="project" value="UniProtKB-SubCell"/>
</dbReference>
<dbReference type="RefSeq" id="WP_094803756.1">
    <property type="nucleotide sequence ID" value="NZ_NEVP01000012.1"/>
</dbReference>
<dbReference type="FunFam" id="3.30.565.10:FF:000006">
    <property type="entry name" value="Sensor histidine kinase WalK"/>
    <property type="match status" value="1"/>
</dbReference>
<evidence type="ECO:0000256" key="6">
    <source>
        <dbReference type="ARBA" id="ARBA00022553"/>
    </source>
</evidence>
<evidence type="ECO:0000259" key="13">
    <source>
        <dbReference type="PROSITE" id="PS50046"/>
    </source>
</evidence>
<dbReference type="GO" id="GO:0030295">
    <property type="term" value="F:protein kinase activator activity"/>
    <property type="evidence" value="ECO:0007669"/>
    <property type="project" value="TreeGrafter"/>
</dbReference>
<evidence type="ECO:0000256" key="7">
    <source>
        <dbReference type="ARBA" id="ARBA00022606"/>
    </source>
</evidence>
<dbReference type="InterPro" id="IPR035965">
    <property type="entry name" value="PAS-like_dom_sf"/>
</dbReference>
<dbReference type="Pfam" id="PF01590">
    <property type="entry name" value="GAF"/>
    <property type="match status" value="1"/>
</dbReference>
<evidence type="ECO:0000256" key="10">
    <source>
        <dbReference type="ARBA" id="ARBA00022991"/>
    </source>
</evidence>
<proteinExistence type="inferred from homology"/>
<dbReference type="GO" id="GO:0000156">
    <property type="term" value="F:phosphorelay response regulator activity"/>
    <property type="evidence" value="ECO:0007669"/>
    <property type="project" value="TreeGrafter"/>
</dbReference>
<dbReference type="SMART" id="SM00065">
    <property type="entry name" value="GAF"/>
    <property type="match status" value="1"/>
</dbReference>
<dbReference type="PRINTS" id="PR01033">
    <property type="entry name" value="PHYTOCHROME"/>
</dbReference>
<evidence type="ECO:0000256" key="9">
    <source>
        <dbReference type="ARBA" id="ARBA00022777"/>
    </source>
</evidence>
<keyword evidence="6" id="KW-0597">Phosphoprotein</keyword>
<dbReference type="GO" id="GO:0000155">
    <property type="term" value="F:phosphorelay sensor kinase activity"/>
    <property type="evidence" value="ECO:0007669"/>
    <property type="project" value="InterPro"/>
</dbReference>
<dbReference type="InterPro" id="IPR050351">
    <property type="entry name" value="BphY/WalK/GraS-like"/>
</dbReference>
<dbReference type="InterPro" id="IPR003018">
    <property type="entry name" value="GAF"/>
</dbReference>
<feature type="domain" description="Phytochrome chromophore attachment site" evidence="13">
    <location>
        <begin position="150"/>
        <end position="308"/>
    </location>
</feature>
<comment type="similarity">
    <text evidence="3">In the N-terminal section; belongs to the phytochrome family.</text>
</comment>
<evidence type="ECO:0000259" key="14">
    <source>
        <dbReference type="PROSITE" id="PS50109"/>
    </source>
</evidence>
<evidence type="ECO:0000313" key="16">
    <source>
        <dbReference type="Proteomes" id="UP000216913"/>
    </source>
</evidence>
<sequence>MVSPRPASSSHAPGLDLSACENEPIRVPGSIQPHGLLLAFDAHSFIVTHLSQNAGAALGQENAGILGQDIRKVLGPTAGALLSTQRNTDSAVYLGPFECAGTSFHAMLFNASPGTLVLELEFQAGAPSGSLDTLYPHIRDYMERVPATESFEELHEYTAAEVRRITGFDRVMIYSFDEQGHSTVVGESRNDNLPAYLGLRFPASDIPAQARELYRLNRVRLIPDATYTPVPIEPTLDPATGEPLDLTYSTLRSVSPVHVRYMRNMGTPSSMSFSIMEDGRLWGLMSCHHAEARRAPLHIRTACDLIAQVLGMQLSRRSRAADAVERVSLQGIQAGLLADMAAEKHFVDGLVAHPDELLALARAKGAAVLFAGEVRTVGKTPQEAQIRLIADWLAREHPTAERYYTQTLKDDLPQAAEWSDCASGLLAIPISQMHNSYVLWFRPEQVQTVSWGGDPRKPAPAEPGGKLHPRNSFETWKEILRDQAQPWSQPEIDTATSLRTAILSIVMRKAEELAALTDELRRSNRELEAFSYSVSHDLRAPFRHIVGFAELLKDTDAVRADTRAARYIDTIIESAFTAGQLVDDLLGFSQVGRSTLAPVMVDMNRLVRDTREMLSPSAAGRNIEWQVEDLPPAMADGGMMRQVMQNLLANAIKYTRPRDPAIIRVYSERRDGELIYCVQDNGVGFDMEYVGKLFGVFQRLHRMEEFEGTGIGLANVRRIAERHAGRAWAEGEVGKGATFYFSLPDKQEIRL</sequence>
<dbReference type="Pfam" id="PF00512">
    <property type="entry name" value="HisKA"/>
    <property type="match status" value="1"/>
</dbReference>
<dbReference type="InterPro" id="IPR013654">
    <property type="entry name" value="PAS_2"/>
</dbReference>
<dbReference type="PROSITE" id="PS50046">
    <property type="entry name" value="PHYTOCHROME_2"/>
    <property type="match status" value="1"/>
</dbReference>
<evidence type="ECO:0000256" key="2">
    <source>
        <dbReference type="ARBA" id="ARBA00004429"/>
    </source>
</evidence>
<organism evidence="15 16">
    <name type="scientific">Bordetella genomosp. 5</name>
    <dbReference type="NCBI Taxonomy" id="1395608"/>
    <lineage>
        <taxon>Bacteria</taxon>
        <taxon>Pseudomonadati</taxon>
        <taxon>Pseudomonadota</taxon>
        <taxon>Betaproteobacteria</taxon>
        <taxon>Burkholderiales</taxon>
        <taxon>Alcaligenaceae</taxon>
        <taxon>Bordetella</taxon>
    </lineage>
</organism>
<dbReference type="PANTHER" id="PTHR42878">
    <property type="entry name" value="TWO-COMPONENT HISTIDINE KINASE"/>
    <property type="match status" value="1"/>
</dbReference>
<dbReference type="SUPFAM" id="SSF47384">
    <property type="entry name" value="Homodimeric domain of signal transducing histidine kinase"/>
    <property type="match status" value="1"/>
</dbReference>
<dbReference type="OrthoDB" id="9808408at2"/>
<dbReference type="InterPro" id="IPR001294">
    <property type="entry name" value="Phytochrome"/>
</dbReference>
<dbReference type="InterPro" id="IPR005467">
    <property type="entry name" value="His_kinase_dom"/>
</dbReference>
<gene>
    <name evidence="15" type="ORF">CAL25_21745</name>
</gene>
<dbReference type="EC" id="2.7.13.3" evidence="4"/>
<feature type="domain" description="Histidine kinase" evidence="14">
    <location>
        <begin position="533"/>
        <end position="747"/>
    </location>
</feature>
<dbReference type="InterPro" id="IPR013515">
    <property type="entry name" value="Phytochrome_cen-reg"/>
</dbReference>
<dbReference type="InterPro" id="IPR036890">
    <property type="entry name" value="HATPase_C_sf"/>
</dbReference>
<dbReference type="AlphaFoldDB" id="A0A261T8U1"/>
<dbReference type="PROSITE" id="PS50109">
    <property type="entry name" value="HIS_KIN"/>
    <property type="match status" value="1"/>
</dbReference>
<reference evidence="15 16" key="1">
    <citation type="submission" date="2017-05" db="EMBL/GenBank/DDBJ databases">
        <title>Complete and WGS of Bordetella genogroups.</title>
        <authorList>
            <person name="Spilker T."/>
            <person name="LiPuma J."/>
        </authorList>
    </citation>
    <scope>NUCLEOTIDE SEQUENCE [LARGE SCALE GENOMIC DNA]</scope>
    <source>
        <strain evidence="15 16">AU10456</strain>
    </source>
</reference>
<keyword evidence="9" id="KW-0418">Kinase</keyword>
<evidence type="ECO:0000256" key="11">
    <source>
        <dbReference type="ARBA" id="ARBA00023170"/>
    </source>
</evidence>
<comment type="caution">
    <text evidence="15">The sequence shown here is derived from an EMBL/GenBank/DDBJ whole genome shotgun (WGS) entry which is preliminary data.</text>
</comment>
<dbReference type="InterPro" id="IPR036097">
    <property type="entry name" value="HisK_dim/P_sf"/>
</dbReference>
<dbReference type="GO" id="GO:0007234">
    <property type="term" value="P:osmosensory signaling via phosphorelay pathway"/>
    <property type="evidence" value="ECO:0007669"/>
    <property type="project" value="TreeGrafter"/>
</dbReference>
<dbReference type="Pfam" id="PF00360">
    <property type="entry name" value="PHY"/>
    <property type="match status" value="1"/>
</dbReference>
<dbReference type="Gene3D" id="1.10.287.130">
    <property type="match status" value="1"/>
</dbReference>
<dbReference type="Pfam" id="PF02518">
    <property type="entry name" value="HATPase_c"/>
    <property type="match status" value="1"/>
</dbReference>
<dbReference type="EMBL" id="NEVP01000012">
    <property type="protein sequence ID" value="OZI45845.1"/>
    <property type="molecule type" value="Genomic_DNA"/>
</dbReference>
<dbReference type="CDD" id="cd00082">
    <property type="entry name" value="HisKA"/>
    <property type="match status" value="1"/>
</dbReference>
<feature type="region of interest" description="Disordered" evidence="12">
    <location>
        <begin position="451"/>
        <end position="470"/>
    </location>
</feature>
<dbReference type="SMART" id="SM00388">
    <property type="entry name" value="HisKA"/>
    <property type="match status" value="1"/>
</dbReference>
<dbReference type="SMART" id="SM00387">
    <property type="entry name" value="HATPase_c"/>
    <property type="match status" value="1"/>
</dbReference>
<dbReference type="SUPFAM" id="SSF55874">
    <property type="entry name" value="ATPase domain of HSP90 chaperone/DNA topoisomerase II/histidine kinase"/>
    <property type="match status" value="1"/>
</dbReference>
<keyword evidence="10" id="KW-0157">Chromophore</keyword>
<dbReference type="Proteomes" id="UP000216913">
    <property type="component" value="Unassembled WGS sequence"/>
</dbReference>
<comment type="subcellular location">
    <subcellularLocation>
        <location evidence="2">Cell inner membrane</location>
        <topology evidence="2">Multi-pass membrane protein</topology>
    </subcellularLocation>
</comment>
<keyword evidence="5" id="KW-0600">Photoreceptor protein</keyword>
<keyword evidence="16" id="KW-1185">Reference proteome</keyword>
<keyword evidence="8" id="KW-0808">Transferase</keyword>
<evidence type="ECO:0000256" key="8">
    <source>
        <dbReference type="ARBA" id="ARBA00022679"/>
    </source>
</evidence>
<dbReference type="InterPro" id="IPR029016">
    <property type="entry name" value="GAF-like_dom_sf"/>
</dbReference>
<dbReference type="PANTHER" id="PTHR42878:SF15">
    <property type="entry name" value="BACTERIOPHYTOCHROME"/>
    <property type="match status" value="1"/>
</dbReference>
<dbReference type="GO" id="GO:0009584">
    <property type="term" value="P:detection of visible light"/>
    <property type="evidence" value="ECO:0007669"/>
    <property type="project" value="InterPro"/>
</dbReference>
<dbReference type="Pfam" id="PF08446">
    <property type="entry name" value="PAS_2"/>
    <property type="match status" value="1"/>
</dbReference>
<dbReference type="InterPro" id="IPR003594">
    <property type="entry name" value="HATPase_dom"/>
</dbReference>
<dbReference type="GO" id="GO:0009881">
    <property type="term" value="F:photoreceptor activity"/>
    <property type="evidence" value="ECO:0007669"/>
    <property type="project" value="UniProtKB-KW"/>
</dbReference>
<evidence type="ECO:0000313" key="15">
    <source>
        <dbReference type="EMBL" id="OZI45845.1"/>
    </source>
</evidence>
<dbReference type="Gene3D" id="3.30.450.40">
    <property type="match status" value="1"/>
</dbReference>
<evidence type="ECO:0000256" key="3">
    <source>
        <dbReference type="ARBA" id="ARBA00006402"/>
    </source>
</evidence>
<evidence type="ECO:0000256" key="12">
    <source>
        <dbReference type="SAM" id="MobiDB-lite"/>
    </source>
</evidence>
<dbReference type="Gene3D" id="3.30.450.270">
    <property type="match status" value="1"/>
</dbReference>
<evidence type="ECO:0000256" key="5">
    <source>
        <dbReference type="ARBA" id="ARBA00022543"/>
    </source>
</evidence>
<evidence type="ECO:0000256" key="4">
    <source>
        <dbReference type="ARBA" id="ARBA00012438"/>
    </source>
</evidence>
<dbReference type="InterPro" id="IPR003661">
    <property type="entry name" value="HisK_dim/P_dom"/>
</dbReference>
<dbReference type="SUPFAM" id="SSF55785">
    <property type="entry name" value="PYP-like sensor domain (PAS domain)"/>
    <property type="match status" value="1"/>
</dbReference>
<evidence type="ECO:0000256" key="1">
    <source>
        <dbReference type="ARBA" id="ARBA00000085"/>
    </source>
</evidence>
<dbReference type="Gene3D" id="3.30.565.10">
    <property type="entry name" value="Histidine kinase-like ATPase, C-terminal domain"/>
    <property type="match status" value="1"/>
</dbReference>
<comment type="catalytic activity">
    <reaction evidence="1">
        <text>ATP + protein L-histidine = ADP + protein N-phospho-L-histidine.</text>
        <dbReference type="EC" id="2.7.13.3"/>
    </reaction>
</comment>
<keyword evidence="11" id="KW-0675">Receptor</keyword>
<dbReference type="SUPFAM" id="SSF55781">
    <property type="entry name" value="GAF domain-like"/>
    <property type="match status" value="2"/>
</dbReference>
<dbReference type="InterPro" id="IPR016132">
    <property type="entry name" value="Phyto_chromo_attachment"/>
</dbReference>
<dbReference type="GO" id="GO:0006355">
    <property type="term" value="P:regulation of DNA-templated transcription"/>
    <property type="evidence" value="ECO:0007669"/>
    <property type="project" value="InterPro"/>
</dbReference>
<keyword evidence="7" id="KW-0716">Sensory transduction</keyword>
<accession>A0A261T8U1</accession>
<name>A0A261T8U1_9BORD</name>
<dbReference type="Gene3D" id="3.30.450.20">
    <property type="entry name" value="PAS domain"/>
    <property type="match status" value="1"/>
</dbReference>
<dbReference type="InterPro" id="IPR043150">
    <property type="entry name" value="Phytochrome_PHY_sf"/>
</dbReference>